<name>A0A3Q0HJX4_ALLSI</name>
<feature type="compositionally biased region" description="Basic and acidic residues" evidence="2">
    <location>
        <begin position="202"/>
        <end position="216"/>
    </location>
</feature>
<evidence type="ECO:0000256" key="2">
    <source>
        <dbReference type="SAM" id="MobiDB-lite"/>
    </source>
</evidence>
<sequence length="331" mass="36947">MKLQDPKPSPRCTQDLVPHKGRATAVAPLLRPQPEGESLSSDEASSTDGPQAKSSELDLRISDLQHQAQGMSLEEGCLHPDQDHLRHLRHVLAETEQRSWAQHLEDQARLQAEHQGVEELRQRLQEAQTRLEQEPESLRERGESQVREASELLEAALKRFEDLEFQQLERETGRGGEREAASAALACEIARLQRTRTMQQQEQKEKPEGRRMEKTRLLPPGDSPRIGTGDPSGDTTQELTKLMFTQRTDRRLIVLGAGPLFAVRSSVQGSIGLQRSGSLPRRRGDRPSPRVAQRPLSLHGNEVLNPGVQVLQSEGGADDRGGPRTDLAPYR</sequence>
<feature type="compositionally biased region" description="Polar residues" evidence="2">
    <location>
        <begin position="38"/>
        <end position="54"/>
    </location>
</feature>
<protein>
    <submittedName>
        <fullName evidence="4">Pleckstrin homology-like domain family B member 3</fullName>
    </submittedName>
</protein>
<dbReference type="STRING" id="38654.A0A3Q0HJX4"/>
<proteinExistence type="predicted"/>
<evidence type="ECO:0000313" key="3">
    <source>
        <dbReference type="Proteomes" id="UP000189705"/>
    </source>
</evidence>
<dbReference type="InterPro" id="IPR052212">
    <property type="entry name" value="PH-like_domain"/>
</dbReference>
<feature type="region of interest" description="Disordered" evidence="2">
    <location>
        <begin position="273"/>
        <end position="331"/>
    </location>
</feature>
<dbReference type="AlphaFoldDB" id="A0A3Q0HJX4"/>
<reference evidence="4" key="1">
    <citation type="submission" date="2025-08" db="UniProtKB">
        <authorList>
            <consortium name="RefSeq"/>
        </authorList>
    </citation>
    <scope>IDENTIFICATION</scope>
</reference>
<dbReference type="Proteomes" id="UP000189705">
    <property type="component" value="Unplaced"/>
</dbReference>
<feature type="coiled-coil region" evidence="1">
    <location>
        <begin position="107"/>
        <end position="166"/>
    </location>
</feature>
<feature type="region of interest" description="Disordered" evidence="2">
    <location>
        <begin position="195"/>
        <end position="236"/>
    </location>
</feature>
<evidence type="ECO:0000313" key="4">
    <source>
        <dbReference type="RefSeq" id="XP_025072259.1"/>
    </source>
</evidence>
<dbReference type="RefSeq" id="XP_025072259.1">
    <property type="nucleotide sequence ID" value="XM_025216474.1"/>
</dbReference>
<dbReference type="PANTHER" id="PTHR12156:SF22">
    <property type="entry name" value="PLECKSTRIN HOMOLOGY-LIKE DOMAIN FAMILY B MEMBER 3"/>
    <property type="match status" value="1"/>
</dbReference>
<dbReference type="GeneID" id="102372423"/>
<dbReference type="KEGG" id="asn:102372423"/>
<dbReference type="PANTHER" id="PTHR12156">
    <property type="entry name" value="PLECKSTRIN HOMOLOGY-LIKE DOMAIN, FAMILY B, MEMBER 3"/>
    <property type="match status" value="1"/>
</dbReference>
<gene>
    <name evidence="4" type="primary">LOC102372423</name>
</gene>
<dbReference type="InParanoid" id="A0A3Q0HJX4"/>
<feature type="region of interest" description="Disordered" evidence="2">
    <location>
        <begin position="1"/>
        <end position="59"/>
    </location>
</feature>
<keyword evidence="3" id="KW-1185">Reference proteome</keyword>
<accession>A0A3Q0HJX4</accession>
<keyword evidence="1" id="KW-0175">Coiled coil</keyword>
<evidence type="ECO:0000256" key="1">
    <source>
        <dbReference type="SAM" id="Coils"/>
    </source>
</evidence>
<organism evidence="3 4">
    <name type="scientific">Alligator sinensis</name>
    <name type="common">Chinese alligator</name>
    <dbReference type="NCBI Taxonomy" id="38654"/>
    <lineage>
        <taxon>Eukaryota</taxon>
        <taxon>Metazoa</taxon>
        <taxon>Chordata</taxon>
        <taxon>Craniata</taxon>
        <taxon>Vertebrata</taxon>
        <taxon>Euteleostomi</taxon>
        <taxon>Archelosauria</taxon>
        <taxon>Archosauria</taxon>
        <taxon>Crocodylia</taxon>
        <taxon>Alligatoridae</taxon>
        <taxon>Alligatorinae</taxon>
        <taxon>Alligator</taxon>
    </lineage>
</organism>